<evidence type="ECO:0000313" key="4">
    <source>
        <dbReference type="EMBL" id="BCB75420.1"/>
    </source>
</evidence>
<accession>A0A6F8XNN2</accession>
<dbReference type="Pfam" id="PF05598">
    <property type="entry name" value="DUF772"/>
    <property type="match status" value="1"/>
</dbReference>
<reference evidence="4 6" key="1">
    <citation type="submission" date="2020-03" db="EMBL/GenBank/DDBJ databases">
        <title>Whole genome shotgun sequence of Phytohabitans flavus NBRC 107702.</title>
        <authorList>
            <person name="Komaki H."/>
            <person name="Tamura T."/>
        </authorList>
    </citation>
    <scope>NUCLEOTIDE SEQUENCE [LARGE SCALE GENOMIC DNA]</scope>
    <source>
        <strain evidence="4 6">NBRC 107702</strain>
    </source>
</reference>
<evidence type="ECO:0000259" key="2">
    <source>
        <dbReference type="Pfam" id="PF05598"/>
    </source>
</evidence>
<feature type="region of interest" description="Disordered" evidence="1">
    <location>
        <begin position="448"/>
        <end position="471"/>
    </location>
</feature>
<dbReference type="PANTHER" id="PTHR33408">
    <property type="entry name" value="TRANSPOSASE"/>
    <property type="match status" value="1"/>
</dbReference>
<sequence length="548" mass="59739">MIDNWWVAKGFMPVWRDQPMLLPPDLRDWLPVDHQVWFVLDAVARLDTAGFAARARLGGAGRAGYDPDMLLALLIWAYAGGVTSSRQVERRCREDVAFMVISGLARPDHATIARFRQQHDEAFVDLFTKVLALCGRAGMGGLGHVAVDGTKIAANASMQAMTDEDGLRRIACRLVEQAAADDAVEDELFGDARGDELPEALQDPARRRALLDELIERAETDPNRDRGGKRRRAVDKADRALALADELAAVRDTTRRAARQRLQDELDAARHSAAHIRAAVQQKADERATQHAAAAAEGRRLPGAKPVPVDEHSHVRRAQTRVEAVEAELAAFEATPHTGKTNSGKKNNNPVRCLTDPDCRLMPTRTGFIAGLNTQLAVAADYLILAVEVVQDTGDVNQLEPMHDKIDDAVQTLRDATANPDLAVGTTLFDAGYNSHDNLTAPGPDRLIAQGKTHQPTGPTPPTQPPHPNATAREHMAWRLSTPEGKTLYRKRGATVEPVNAHLKDRRGLRRFSRRGLTAAKAEAHLAAAVTNLLRLATTHGPTALTTA</sequence>
<protein>
    <recommendedName>
        <fullName evidence="7">DDE transposase</fullName>
    </recommendedName>
</protein>
<evidence type="ECO:0000313" key="5">
    <source>
        <dbReference type="EMBL" id="BCB81074.1"/>
    </source>
</evidence>
<dbReference type="Proteomes" id="UP000502508">
    <property type="component" value="Chromosome"/>
</dbReference>
<evidence type="ECO:0008006" key="7">
    <source>
        <dbReference type="Google" id="ProtNLM"/>
    </source>
</evidence>
<feature type="domain" description="Transposase DDE" evidence="3">
    <location>
        <begin position="471"/>
        <end position="536"/>
    </location>
</feature>
<dbReference type="EMBL" id="AP022870">
    <property type="protein sequence ID" value="BCB75420.1"/>
    <property type="molecule type" value="Genomic_DNA"/>
</dbReference>
<dbReference type="Pfam" id="PF13751">
    <property type="entry name" value="DDE_Tnp_1_6"/>
    <property type="match status" value="1"/>
</dbReference>
<evidence type="ECO:0000256" key="1">
    <source>
        <dbReference type="SAM" id="MobiDB-lite"/>
    </source>
</evidence>
<feature type="compositionally biased region" description="Pro residues" evidence="1">
    <location>
        <begin position="458"/>
        <end position="468"/>
    </location>
</feature>
<evidence type="ECO:0000313" key="6">
    <source>
        <dbReference type="Proteomes" id="UP000502508"/>
    </source>
</evidence>
<proteinExistence type="predicted"/>
<dbReference type="EMBL" id="AP022870">
    <property type="protein sequence ID" value="BCB81074.1"/>
    <property type="molecule type" value="Genomic_DNA"/>
</dbReference>
<keyword evidence="6" id="KW-1185">Reference proteome</keyword>
<dbReference type="InterPro" id="IPR025668">
    <property type="entry name" value="Tnp_DDE_dom"/>
</dbReference>
<gene>
    <name evidence="4" type="ORF">Pflav_018300</name>
    <name evidence="5" type="ORF">Pflav_074840</name>
</gene>
<dbReference type="KEGG" id="pfla:Pflav_018300"/>
<feature type="domain" description="Transposase InsH N-terminal" evidence="2">
    <location>
        <begin position="26"/>
        <end position="118"/>
    </location>
</feature>
<evidence type="ECO:0000259" key="3">
    <source>
        <dbReference type="Pfam" id="PF13751"/>
    </source>
</evidence>
<dbReference type="KEGG" id="pfla:Pflav_074840"/>
<organism evidence="4 6">
    <name type="scientific">Phytohabitans flavus</name>
    <dbReference type="NCBI Taxonomy" id="1076124"/>
    <lineage>
        <taxon>Bacteria</taxon>
        <taxon>Bacillati</taxon>
        <taxon>Actinomycetota</taxon>
        <taxon>Actinomycetes</taxon>
        <taxon>Micromonosporales</taxon>
        <taxon>Micromonosporaceae</taxon>
    </lineage>
</organism>
<name>A0A6F8XNN2_9ACTN</name>
<reference evidence="4 6" key="2">
    <citation type="submission" date="2020-03" db="EMBL/GenBank/DDBJ databases">
        <authorList>
            <person name="Ichikawa N."/>
            <person name="Kimura A."/>
            <person name="Kitahashi Y."/>
            <person name="Uohara A."/>
        </authorList>
    </citation>
    <scope>NUCLEOTIDE SEQUENCE [LARGE SCALE GENOMIC DNA]</scope>
    <source>
        <strain evidence="4 6">NBRC 107702</strain>
    </source>
</reference>
<dbReference type="InterPro" id="IPR008490">
    <property type="entry name" value="Transposase_InsH_N"/>
</dbReference>
<dbReference type="AlphaFoldDB" id="A0A6F8XNN2"/>